<organism evidence="2 3">
    <name type="scientific">Pseudoduganella violacea</name>
    <dbReference type="NCBI Taxonomy" id="1715466"/>
    <lineage>
        <taxon>Bacteria</taxon>
        <taxon>Pseudomonadati</taxon>
        <taxon>Pseudomonadota</taxon>
        <taxon>Betaproteobacteria</taxon>
        <taxon>Burkholderiales</taxon>
        <taxon>Oxalobacteraceae</taxon>
        <taxon>Telluria group</taxon>
        <taxon>Pseudoduganella</taxon>
    </lineage>
</organism>
<sequence length="176" mass="19765">MKNLIRYIAMLSMAALLAACVYVDQPAGKRLPLPQEMAGKWNVALKLGGRGKDRPIQARIEGETLVLRWYDDDKEGKAELYEHAGQRYLALVNDGRSGGYMMLRIAAADASHMTLQMIDPTRAEALLKEMQLPAESRNRSMYRELIMGKASMEALLTQHADAVFDKTEPIQLTRLD</sequence>
<reference evidence="2 3" key="1">
    <citation type="submission" date="2020-08" db="EMBL/GenBank/DDBJ databases">
        <title>Genomic Encyclopedia of Type Strains, Phase III (KMG-III): the genomes of soil and plant-associated and newly described type strains.</title>
        <authorList>
            <person name="Whitman W."/>
        </authorList>
    </citation>
    <scope>NUCLEOTIDE SEQUENCE [LARGE SCALE GENOMIC DNA]</scope>
    <source>
        <strain evidence="2 3">CECT 8897</strain>
    </source>
</reference>
<keyword evidence="1" id="KW-0732">Signal</keyword>
<gene>
    <name evidence="2" type="ORF">FHS03_000942</name>
</gene>
<feature type="chain" id="PRO_5030545454" description="Lipoprotein" evidence="1">
    <location>
        <begin position="19"/>
        <end position="176"/>
    </location>
</feature>
<name>A0A7W5B7D5_9BURK</name>
<protein>
    <recommendedName>
        <fullName evidence="4">Lipoprotein</fullName>
    </recommendedName>
</protein>
<dbReference type="AlphaFoldDB" id="A0A7W5B7D5"/>
<feature type="signal peptide" evidence="1">
    <location>
        <begin position="1"/>
        <end position="18"/>
    </location>
</feature>
<accession>A0A7W5B7D5</accession>
<dbReference type="PROSITE" id="PS51257">
    <property type="entry name" value="PROKAR_LIPOPROTEIN"/>
    <property type="match status" value="1"/>
</dbReference>
<comment type="caution">
    <text evidence="2">The sequence shown here is derived from an EMBL/GenBank/DDBJ whole genome shotgun (WGS) entry which is preliminary data.</text>
</comment>
<evidence type="ECO:0000313" key="3">
    <source>
        <dbReference type="Proteomes" id="UP000541535"/>
    </source>
</evidence>
<dbReference type="Proteomes" id="UP000541535">
    <property type="component" value="Unassembled WGS sequence"/>
</dbReference>
<evidence type="ECO:0008006" key="4">
    <source>
        <dbReference type="Google" id="ProtNLM"/>
    </source>
</evidence>
<evidence type="ECO:0000313" key="2">
    <source>
        <dbReference type="EMBL" id="MBB3117916.1"/>
    </source>
</evidence>
<dbReference type="RefSeq" id="WP_183439847.1">
    <property type="nucleotide sequence ID" value="NZ_JACHXD010000002.1"/>
</dbReference>
<proteinExistence type="predicted"/>
<dbReference type="EMBL" id="JACHXD010000002">
    <property type="protein sequence ID" value="MBB3117916.1"/>
    <property type="molecule type" value="Genomic_DNA"/>
</dbReference>
<keyword evidence="3" id="KW-1185">Reference proteome</keyword>
<evidence type="ECO:0000256" key="1">
    <source>
        <dbReference type="SAM" id="SignalP"/>
    </source>
</evidence>